<accession>A0A1H9MHP6</accession>
<dbReference type="PRINTS" id="PR01438">
    <property type="entry name" value="UNVRSLSTRESS"/>
</dbReference>
<dbReference type="InterPro" id="IPR006016">
    <property type="entry name" value="UspA"/>
</dbReference>
<comment type="similarity">
    <text evidence="1">Belongs to the universal stress protein A family.</text>
</comment>
<proteinExistence type="inferred from homology"/>
<dbReference type="InParanoid" id="A0A1H9MHP6"/>
<dbReference type="EMBL" id="FOFB01000029">
    <property type="protein sequence ID" value="SER22977.1"/>
    <property type="molecule type" value="Genomic_DNA"/>
</dbReference>
<dbReference type="Proteomes" id="UP000199021">
    <property type="component" value="Unassembled WGS sequence"/>
</dbReference>
<dbReference type="PANTHER" id="PTHR46268:SF6">
    <property type="entry name" value="UNIVERSAL STRESS PROTEIN UP12"/>
    <property type="match status" value="1"/>
</dbReference>
<evidence type="ECO:0000313" key="4">
    <source>
        <dbReference type="Proteomes" id="UP000199021"/>
    </source>
</evidence>
<name>A0A1H9MHP6_9BACT</name>
<dbReference type="FunCoup" id="A0A1H9MHP6">
    <property type="interactions" value="153"/>
</dbReference>
<dbReference type="PANTHER" id="PTHR46268">
    <property type="entry name" value="STRESS RESPONSE PROTEIN NHAX"/>
    <property type="match status" value="1"/>
</dbReference>
<dbReference type="SUPFAM" id="SSF52402">
    <property type="entry name" value="Adenine nucleotide alpha hydrolases-like"/>
    <property type="match status" value="2"/>
</dbReference>
<evidence type="ECO:0000256" key="1">
    <source>
        <dbReference type="ARBA" id="ARBA00008791"/>
    </source>
</evidence>
<dbReference type="RefSeq" id="WP_090172296.1">
    <property type="nucleotide sequence ID" value="NZ_FOFB01000029.1"/>
</dbReference>
<dbReference type="AlphaFoldDB" id="A0A1H9MHP6"/>
<dbReference type="Pfam" id="PF00582">
    <property type="entry name" value="Usp"/>
    <property type="match status" value="1"/>
</dbReference>
<organism evidence="3 4">
    <name type="scientific">Neolewinella agarilytica</name>
    <dbReference type="NCBI Taxonomy" id="478744"/>
    <lineage>
        <taxon>Bacteria</taxon>
        <taxon>Pseudomonadati</taxon>
        <taxon>Bacteroidota</taxon>
        <taxon>Saprospiria</taxon>
        <taxon>Saprospirales</taxon>
        <taxon>Lewinellaceae</taxon>
        <taxon>Neolewinella</taxon>
    </lineage>
</organism>
<gene>
    <name evidence="3" type="ORF">SAMN05444359_12916</name>
</gene>
<evidence type="ECO:0000259" key="2">
    <source>
        <dbReference type="Pfam" id="PF00582"/>
    </source>
</evidence>
<dbReference type="OrthoDB" id="9788959at2"/>
<dbReference type="CDD" id="cd00293">
    <property type="entry name" value="USP-like"/>
    <property type="match status" value="2"/>
</dbReference>
<dbReference type="Gene3D" id="3.40.50.12370">
    <property type="match status" value="1"/>
</dbReference>
<keyword evidence="4" id="KW-1185">Reference proteome</keyword>
<reference evidence="4" key="1">
    <citation type="submission" date="2016-10" db="EMBL/GenBank/DDBJ databases">
        <authorList>
            <person name="Varghese N."/>
            <person name="Submissions S."/>
        </authorList>
    </citation>
    <scope>NUCLEOTIDE SEQUENCE [LARGE SCALE GENOMIC DNA]</scope>
    <source>
        <strain evidence="4">DSM 24740</strain>
    </source>
</reference>
<evidence type="ECO:0000313" key="3">
    <source>
        <dbReference type="EMBL" id="SER22977.1"/>
    </source>
</evidence>
<protein>
    <submittedName>
        <fullName evidence="3">Nucleotide-binding universal stress protein, UspA family</fullName>
    </submittedName>
</protein>
<sequence length="274" mass="30581">MISRILVPVDFSTGSTTALQYAESLAAHIGVTEVKAIHVFTPQTASADSLTIAPVGQLMEERDERMGKYLAAITPPKGLTRKSELLLGFAADKIVEHSQQFDLIVMGASGESDLLEELFGSVSSAVSQRANCPVLLVPGKATFADFGNILYASNNLSLSRRAVLQFMEFNELFNGRVHFVHVNDEEGLHEGQRERLFAPLFNNPDPEFSFEIKEVTADSVQEGLVEYLKNHPIDMAVMVTRHRGFWQRLFHFSETRQMVLHPTTPLLILHLEEE</sequence>
<feature type="domain" description="UspA" evidence="2">
    <location>
        <begin position="1"/>
        <end position="138"/>
    </location>
</feature>
<dbReference type="InterPro" id="IPR006015">
    <property type="entry name" value="Universal_stress_UspA"/>
</dbReference>